<gene>
    <name evidence="3" type="ORF">GCM10010492_01430</name>
</gene>
<proteinExistence type="predicted"/>
<feature type="region of interest" description="Disordered" evidence="1">
    <location>
        <begin position="1"/>
        <end position="20"/>
    </location>
</feature>
<dbReference type="RefSeq" id="WP_343931566.1">
    <property type="nucleotide sequence ID" value="NZ_BAAABU010000001.1"/>
</dbReference>
<dbReference type="InterPro" id="IPR007278">
    <property type="entry name" value="DUF397"/>
</dbReference>
<evidence type="ECO:0000256" key="1">
    <source>
        <dbReference type="SAM" id="MobiDB-lite"/>
    </source>
</evidence>
<evidence type="ECO:0000313" key="4">
    <source>
        <dbReference type="Proteomes" id="UP001500416"/>
    </source>
</evidence>
<reference evidence="4" key="1">
    <citation type="journal article" date="2019" name="Int. J. Syst. Evol. Microbiol.">
        <title>The Global Catalogue of Microorganisms (GCM) 10K type strain sequencing project: providing services to taxonomists for standard genome sequencing and annotation.</title>
        <authorList>
            <consortium name="The Broad Institute Genomics Platform"/>
            <consortium name="The Broad Institute Genome Sequencing Center for Infectious Disease"/>
            <person name="Wu L."/>
            <person name="Ma J."/>
        </authorList>
    </citation>
    <scope>NUCLEOTIDE SEQUENCE [LARGE SCALE GENOMIC DNA]</scope>
    <source>
        <strain evidence="4">JCM 3380</strain>
    </source>
</reference>
<protein>
    <recommendedName>
        <fullName evidence="2">DUF397 domain-containing protein</fullName>
    </recommendedName>
</protein>
<dbReference type="Pfam" id="PF04149">
    <property type="entry name" value="DUF397"/>
    <property type="match status" value="1"/>
</dbReference>
<feature type="domain" description="DUF397" evidence="2">
    <location>
        <begin position="6"/>
        <end position="58"/>
    </location>
</feature>
<comment type="caution">
    <text evidence="3">The sequence shown here is derived from an EMBL/GenBank/DDBJ whole genome shotgun (WGS) entry which is preliminary data.</text>
</comment>
<sequence length="60" mass="6354">MSGRVAWRKSSRSGGTGGDCVELAHTRSAVLVRDSKNPDGPKLVFTPAHFAGFLNALRNG</sequence>
<dbReference type="Proteomes" id="UP001500416">
    <property type="component" value="Unassembled WGS sequence"/>
</dbReference>
<organism evidence="3 4">
    <name type="scientific">Saccharothrix mutabilis subsp. mutabilis</name>
    <dbReference type="NCBI Taxonomy" id="66855"/>
    <lineage>
        <taxon>Bacteria</taxon>
        <taxon>Bacillati</taxon>
        <taxon>Actinomycetota</taxon>
        <taxon>Actinomycetes</taxon>
        <taxon>Pseudonocardiales</taxon>
        <taxon>Pseudonocardiaceae</taxon>
        <taxon>Saccharothrix</taxon>
    </lineage>
</organism>
<evidence type="ECO:0000259" key="2">
    <source>
        <dbReference type="Pfam" id="PF04149"/>
    </source>
</evidence>
<accession>A0ABP3CJJ5</accession>
<feature type="compositionally biased region" description="Basic residues" evidence="1">
    <location>
        <begin position="1"/>
        <end position="11"/>
    </location>
</feature>
<name>A0ABP3CJJ5_9PSEU</name>
<evidence type="ECO:0000313" key="3">
    <source>
        <dbReference type="EMBL" id="GAA0207573.1"/>
    </source>
</evidence>
<dbReference type="EMBL" id="BAAABU010000001">
    <property type="protein sequence ID" value="GAA0207573.1"/>
    <property type="molecule type" value="Genomic_DNA"/>
</dbReference>
<keyword evidence="4" id="KW-1185">Reference proteome</keyword>